<sequence>MGAFRSSDETRSIVMEPLCVFALNYHLGLAKKRDKLISLVGTMSSPVLEHAVAHAPHIHRFPPEIILEVLVMLLDDNSRNMIYPSHVCRLWRRLIIQSPSLWTCIVLGDDDEEEYDVVPYLVTVVERASGHPLSLSIGPNNELRKPSELLDDVTVMAGECRERIYGPHEWLLPEGVVDFRPFTQLRSLTLDSMQDLVRRGTS</sequence>
<evidence type="ECO:0008006" key="3">
    <source>
        <dbReference type="Google" id="ProtNLM"/>
    </source>
</evidence>
<keyword evidence="2" id="KW-1185">Reference proteome</keyword>
<evidence type="ECO:0000313" key="2">
    <source>
        <dbReference type="Proteomes" id="UP000467700"/>
    </source>
</evidence>
<dbReference type="OrthoDB" id="3365698at2759"/>
<evidence type="ECO:0000313" key="1">
    <source>
        <dbReference type="EMBL" id="CAA7269799.1"/>
    </source>
</evidence>
<dbReference type="InterPro" id="IPR036047">
    <property type="entry name" value="F-box-like_dom_sf"/>
</dbReference>
<gene>
    <name evidence="1" type="ORF">AAE3_LOCUS12058</name>
</gene>
<dbReference type="Gene3D" id="1.20.1280.50">
    <property type="match status" value="1"/>
</dbReference>
<organism evidence="1 2">
    <name type="scientific">Cyclocybe aegerita</name>
    <name type="common">Black poplar mushroom</name>
    <name type="synonym">Agrocybe aegerita</name>
    <dbReference type="NCBI Taxonomy" id="1973307"/>
    <lineage>
        <taxon>Eukaryota</taxon>
        <taxon>Fungi</taxon>
        <taxon>Dikarya</taxon>
        <taxon>Basidiomycota</taxon>
        <taxon>Agaricomycotina</taxon>
        <taxon>Agaricomycetes</taxon>
        <taxon>Agaricomycetidae</taxon>
        <taxon>Agaricales</taxon>
        <taxon>Agaricineae</taxon>
        <taxon>Bolbitiaceae</taxon>
        <taxon>Cyclocybe</taxon>
    </lineage>
</organism>
<dbReference type="AlphaFoldDB" id="A0A8S0VU90"/>
<dbReference type="EMBL" id="CACVBS010000080">
    <property type="protein sequence ID" value="CAA7269799.1"/>
    <property type="molecule type" value="Genomic_DNA"/>
</dbReference>
<proteinExistence type="predicted"/>
<dbReference type="Proteomes" id="UP000467700">
    <property type="component" value="Unassembled WGS sequence"/>
</dbReference>
<accession>A0A8S0VU90</accession>
<reference evidence="1 2" key="1">
    <citation type="submission" date="2020-01" db="EMBL/GenBank/DDBJ databases">
        <authorList>
            <person name="Gupta K D."/>
        </authorList>
    </citation>
    <scope>NUCLEOTIDE SEQUENCE [LARGE SCALE GENOMIC DNA]</scope>
</reference>
<dbReference type="SUPFAM" id="SSF81383">
    <property type="entry name" value="F-box domain"/>
    <property type="match status" value="1"/>
</dbReference>
<name>A0A8S0VU90_CYCAE</name>
<protein>
    <recommendedName>
        <fullName evidence="3">F-box domain-containing protein</fullName>
    </recommendedName>
</protein>
<comment type="caution">
    <text evidence="1">The sequence shown here is derived from an EMBL/GenBank/DDBJ whole genome shotgun (WGS) entry which is preliminary data.</text>
</comment>